<keyword evidence="4" id="KW-1185">Reference proteome</keyword>
<evidence type="ECO:0000313" key="3">
    <source>
        <dbReference type="EMBL" id="KJP89537.1"/>
    </source>
</evidence>
<dbReference type="Pfam" id="PF12146">
    <property type="entry name" value="Hydrolase_4"/>
    <property type="match status" value="1"/>
</dbReference>
<dbReference type="GeneID" id="24266062"/>
<dbReference type="InterPro" id="IPR050228">
    <property type="entry name" value="Carboxylesterase_BioH"/>
</dbReference>
<dbReference type="VEuPathDB" id="PlasmoDB:AK88_00748"/>
<dbReference type="PANTHER" id="PTHR43194:SF2">
    <property type="entry name" value="PEROXISOMAL MEMBRANE PROTEIN LPX1"/>
    <property type="match status" value="1"/>
</dbReference>
<feature type="compositionally biased region" description="Polar residues" evidence="1">
    <location>
        <begin position="221"/>
        <end position="236"/>
    </location>
</feature>
<sequence>MICEEDPGNVGITVGDAEDEEKKKQEREGKQNDSFPLLVVNKKETNPADDGENKNQMITKDESKNSSEEIRPKGCLLKGERKYLLALKSIIRTMDGTHARDVNTDKCREGDKSLKVGSGKSGSPIRRIRNHRSYSYFAYNPRSDKIVNVDMHSHVLMDKSNDNSVSAWPSCVEQHACVQANQVEKSEENARKKKWNFRHRIMGRMKRRAQREDVCQEARQEANQPTQSSTHHPANASTEETNYVVYKVPRYLKKKNMKCPFVYRKVFFGKYGIINYDLKGNKKGTLVITFHGLNGTNLTFLDIQKTLIKYKFQVLNFDLYGHGLSACPKYNHRKKTYGINFFLTQTEELLTHLKLLHQDFYLIGFSMGCVIAISFAQKYIKQVKKIILISPVGVLEKKPFALKVLKLFPCLINISSCFMFPCFFSKKNFKRPSKGDTKGDSKGAPAGASMKGSKSGNKCDPKCDSRNVSKDASKDAPDKSLKKDPEDDSDNDTSDYLYNRIMWQAFVKKNITHSILGCINNLKMWSAHDIFKEVGLNYIPVLILCGEKDNICSTQVFKNTSKFFINCHMIIFRNASHLVLVERSKEINSCVVTFFQFPNNADLKTVHHMFPVDRVGNSVLSQRGDLF</sequence>
<feature type="region of interest" description="Disordered" evidence="1">
    <location>
        <begin position="1"/>
        <end position="72"/>
    </location>
</feature>
<dbReference type="Proteomes" id="UP000054561">
    <property type="component" value="Unassembled WGS sequence"/>
</dbReference>
<feature type="compositionally biased region" description="Basic and acidic residues" evidence="1">
    <location>
        <begin position="210"/>
        <end position="220"/>
    </location>
</feature>
<feature type="compositionally biased region" description="Basic and acidic residues" evidence="1">
    <location>
        <begin position="59"/>
        <end position="72"/>
    </location>
</feature>
<feature type="region of interest" description="Disordered" evidence="1">
    <location>
        <begin position="431"/>
        <end position="491"/>
    </location>
</feature>
<gene>
    <name evidence="3" type="ORF">AK88_00748</name>
</gene>
<evidence type="ECO:0000259" key="2">
    <source>
        <dbReference type="Pfam" id="PF12146"/>
    </source>
</evidence>
<evidence type="ECO:0000313" key="4">
    <source>
        <dbReference type="Proteomes" id="UP000054561"/>
    </source>
</evidence>
<feature type="region of interest" description="Disordered" evidence="1">
    <location>
        <begin position="206"/>
        <end position="236"/>
    </location>
</feature>
<evidence type="ECO:0000256" key="1">
    <source>
        <dbReference type="SAM" id="MobiDB-lite"/>
    </source>
</evidence>
<reference evidence="3 4" key="1">
    <citation type="submission" date="2014-03" db="EMBL/GenBank/DDBJ databases">
        <title>The Genome Sequence of Plasmodium fragile nilgiri.</title>
        <authorList>
            <consortium name="The Broad Institute Genomics Platform"/>
            <consortium name="The Broad Institute Genome Sequencing Center for Infectious Disease"/>
            <person name="Neafsey D."/>
            <person name="Duraisingh M."/>
            <person name="Young S.K."/>
            <person name="Zeng Q."/>
            <person name="Gargeya S."/>
            <person name="Abouelleil A."/>
            <person name="Alvarado L."/>
            <person name="Chapman S.B."/>
            <person name="Gainer-Dewar J."/>
            <person name="Goldberg J."/>
            <person name="Griggs A."/>
            <person name="Gujja S."/>
            <person name="Hansen M."/>
            <person name="Howarth C."/>
            <person name="Imamovic A."/>
            <person name="Larimer J."/>
            <person name="Pearson M."/>
            <person name="Poon T.W."/>
            <person name="Priest M."/>
            <person name="Roberts A."/>
            <person name="Saif S."/>
            <person name="Shea T."/>
            <person name="Sykes S."/>
            <person name="Wortman J."/>
            <person name="Nusbaum C."/>
            <person name="Birren B."/>
        </authorList>
    </citation>
    <scope>NUCLEOTIDE SEQUENCE [LARGE SCALE GENOMIC DNA]</scope>
    <source>
        <strain evidence="4">nilgiri</strain>
    </source>
</reference>
<dbReference type="PANTHER" id="PTHR43194">
    <property type="entry name" value="HYDROLASE ALPHA/BETA FOLD FAMILY"/>
    <property type="match status" value="1"/>
</dbReference>
<feature type="domain" description="Serine aminopeptidase S33" evidence="2">
    <location>
        <begin position="285"/>
        <end position="404"/>
    </location>
</feature>
<feature type="compositionally biased region" description="Basic and acidic residues" evidence="1">
    <location>
        <begin position="457"/>
        <end position="485"/>
    </location>
</feature>
<name>A0A0D9QRW0_PLAFR</name>
<dbReference type="RefSeq" id="XP_012333815.1">
    <property type="nucleotide sequence ID" value="XM_012478392.1"/>
</dbReference>
<proteinExistence type="predicted"/>
<dbReference type="OrthoDB" id="408373at2759"/>
<organism evidence="3 4">
    <name type="scientific">Plasmodium fragile</name>
    <dbReference type="NCBI Taxonomy" id="5857"/>
    <lineage>
        <taxon>Eukaryota</taxon>
        <taxon>Sar</taxon>
        <taxon>Alveolata</taxon>
        <taxon>Apicomplexa</taxon>
        <taxon>Aconoidasida</taxon>
        <taxon>Haemosporida</taxon>
        <taxon>Plasmodiidae</taxon>
        <taxon>Plasmodium</taxon>
        <taxon>Plasmodium (Plasmodium)</taxon>
    </lineage>
</organism>
<dbReference type="Gene3D" id="3.40.50.1820">
    <property type="entry name" value="alpha/beta hydrolase"/>
    <property type="match status" value="2"/>
</dbReference>
<dbReference type="OMA" id="VCQEARQ"/>
<feature type="compositionally biased region" description="Basic and acidic residues" evidence="1">
    <location>
        <begin position="20"/>
        <end position="31"/>
    </location>
</feature>
<dbReference type="InterPro" id="IPR029058">
    <property type="entry name" value="AB_hydrolase_fold"/>
</dbReference>
<protein>
    <recommendedName>
        <fullName evidence="2">Serine aminopeptidase S33 domain-containing protein</fullName>
    </recommendedName>
</protein>
<accession>A0A0D9QRW0</accession>
<dbReference type="EMBL" id="KQ001650">
    <property type="protein sequence ID" value="KJP89537.1"/>
    <property type="molecule type" value="Genomic_DNA"/>
</dbReference>
<dbReference type="SUPFAM" id="SSF53474">
    <property type="entry name" value="alpha/beta-Hydrolases"/>
    <property type="match status" value="1"/>
</dbReference>
<dbReference type="AlphaFoldDB" id="A0A0D9QRW0"/>
<dbReference type="InterPro" id="IPR022742">
    <property type="entry name" value="Hydrolase_4"/>
</dbReference>